<evidence type="ECO:0000313" key="2">
    <source>
        <dbReference type="EMBL" id="TQV99780.1"/>
    </source>
</evidence>
<sequence length="98" mass="11446">MRWPMLKASNDFTQSYWEKDRRQDDMTGPAKYLGVSIFVFDSADWSFFFFFTCHFFIFLLDRIFDMGVGDNLDVCGGICASKMQLAVCIDGYHRPPLF</sequence>
<accession>A0A545VDH6</accession>
<name>A0A545VDH6_9HYPO</name>
<comment type="caution">
    <text evidence="2">The sequence shown here is derived from an EMBL/GenBank/DDBJ whole genome shotgun (WGS) entry which is preliminary data.</text>
</comment>
<evidence type="ECO:0000256" key="1">
    <source>
        <dbReference type="SAM" id="Phobius"/>
    </source>
</evidence>
<reference evidence="2 3" key="1">
    <citation type="journal article" date="2019" name="Appl. Microbiol. Biotechnol.">
        <title>Genome sequence of Isaria javanica and comparative genome analysis insights into family S53 peptidase evolution in fungal entomopathogens.</title>
        <authorList>
            <person name="Lin R."/>
            <person name="Zhang X."/>
            <person name="Xin B."/>
            <person name="Zou M."/>
            <person name="Gao Y."/>
            <person name="Qin F."/>
            <person name="Hu Q."/>
            <person name="Xie B."/>
            <person name="Cheng X."/>
        </authorList>
    </citation>
    <scope>NUCLEOTIDE SEQUENCE [LARGE SCALE GENOMIC DNA]</scope>
    <source>
        <strain evidence="2 3">IJ1G</strain>
    </source>
</reference>
<keyword evidence="1" id="KW-1133">Transmembrane helix</keyword>
<dbReference type="EMBL" id="SPUK01000002">
    <property type="protein sequence ID" value="TQV99780.1"/>
    <property type="molecule type" value="Genomic_DNA"/>
</dbReference>
<evidence type="ECO:0000313" key="3">
    <source>
        <dbReference type="Proteomes" id="UP000315783"/>
    </source>
</evidence>
<dbReference type="Proteomes" id="UP000315783">
    <property type="component" value="Unassembled WGS sequence"/>
</dbReference>
<protein>
    <submittedName>
        <fullName evidence="2">Uncharacterized protein</fullName>
    </submittedName>
</protein>
<proteinExistence type="predicted"/>
<organism evidence="2 3">
    <name type="scientific">Cordyceps javanica</name>
    <dbReference type="NCBI Taxonomy" id="43265"/>
    <lineage>
        <taxon>Eukaryota</taxon>
        <taxon>Fungi</taxon>
        <taxon>Dikarya</taxon>
        <taxon>Ascomycota</taxon>
        <taxon>Pezizomycotina</taxon>
        <taxon>Sordariomycetes</taxon>
        <taxon>Hypocreomycetidae</taxon>
        <taxon>Hypocreales</taxon>
        <taxon>Cordycipitaceae</taxon>
        <taxon>Cordyceps</taxon>
    </lineage>
</organism>
<dbReference type="AlphaFoldDB" id="A0A545VDH6"/>
<keyword evidence="1" id="KW-0472">Membrane</keyword>
<feature type="transmembrane region" description="Helical" evidence="1">
    <location>
        <begin position="45"/>
        <end position="64"/>
    </location>
</feature>
<keyword evidence="3" id="KW-1185">Reference proteome</keyword>
<keyword evidence="1" id="KW-0812">Transmembrane</keyword>
<gene>
    <name evidence="2" type="ORF">IF1G_01995</name>
</gene>